<dbReference type="Proteomes" id="UP000469559">
    <property type="component" value="Unassembled WGS sequence"/>
</dbReference>
<dbReference type="InterPro" id="IPR008913">
    <property type="entry name" value="Znf_CHY"/>
</dbReference>
<evidence type="ECO:0000313" key="8">
    <source>
        <dbReference type="EMBL" id="TVY20603.1"/>
    </source>
</evidence>
<proteinExistence type="predicted"/>
<evidence type="ECO:0000259" key="7">
    <source>
        <dbReference type="PROSITE" id="PS51266"/>
    </source>
</evidence>
<accession>A0A8T9BQ17</accession>
<dbReference type="AlphaFoldDB" id="A0A8T9BQ17"/>
<feature type="transmembrane region" description="Helical" evidence="6">
    <location>
        <begin position="148"/>
        <end position="166"/>
    </location>
</feature>
<feature type="region of interest" description="Disordered" evidence="5">
    <location>
        <begin position="584"/>
        <end position="651"/>
    </location>
</feature>
<dbReference type="Pfam" id="PF05495">
    <property type="entry name" value="zf-CHY"/>
    <property type="match status" value="1"/>
</dbReference>
<feature type="region of interest" description="Disordered" evidence="5">
    <location>
        <begin position="919"/>
        <end position="947"/>
    </location>
</feature>
<name>A0A8T9BQ17_9HELO</name>
<dbReference type="PROSITE" id="PS51266">
    <property type="entry name" value="ZF_CHY"/>
    <property type="match status" value="1"/>
</dbReference>
<keyword evidence="9" id="KW-1185">Reference proteome</keyword>
<sequence>MEKNVTDNFLRLWHSMFSRDGRIQLGESTKTTTINEKMEFRNRTYDDSHTELINLNHHDTQIWIRKALERRTDLSLYETNRVVQQWSGDGHALLGMSEMEFHELLGDNGIWVHALVPREAREPYDYQHQEILRAVRGLRPRGGRGLKVAKEVIQGLCLIIAATYHFLLCNYPEFSKTFVGWIMIAGGVGSIIALVVINIKLAYDSWKSSSVMVRHCRAGNHCQFLHDESRLPGVQVVIGESMWGDAPEAAGSGELADNGTAQDRRQAVTQPAASRVVAKPVPQAQIQDPREFQLGQIRRRYSPKESRQSDGSTVLKISLTPSDPDFPFEMTALDCSFAVPLAYPKIRPSLKVGNKDIPRGFALNVEAGFDSLAQERPDATLLELAKSLDRNLEAFLSAPKADTVKLVPNKDIRHLSALPARSVQPAEVPPRGQDTPQVVQSEITPVKPVENFTVQQKAEAAKRRETETRQLEARMGRLPLYKKSGDGIAYTLPIEPRKRAELPVALQAVKSVKLFVPLLYPLQSCRIQLEGVARGEQTAVEKGFERKAAQGIDNTTLMGHMNFLAQNIQVLAKTVLEPEKKPVPVLVQPQEPAASTADKGKGVEGHQDAERSHIQYITRPPEWTIIDKDDGSGSDSEDDYSYDSGDEFTEDEEGGIEIKTDGQQSSPQPAQNQEKGTALSFPFIELYGIELLEVVVLNISIKCERCKDVMDIKGLRNGVTKHESCKKCATLLGVGFRRDLIHANAVRAGFLDLEGCVPIDMLLSTFIPTCSQCPTAYPAPGIVSVRGDTTSNICRECHQKFSFKIPQTKFLRISSEHLPPAAGPRRKKETLGLTPGIELPKRGRCRHYTKSYRWFRFSCCQKVYACDKCHDAAEDHPNEWANRMICGWCSREGNYRPEDCGVCHGVLVGRKGGGGFWEGGKGTRDRVRMSRKDKRKFRRPGGGVKAK</sequence>
<dbReference type="SUPFAM" id="SSF161219">
    <property type="entry name" value="CHY zinc finger-like"/>
    <property type="match status" value="1"/>
</dbReference>
<feature type="transmembrane region" description="Helical" evidence="6">
    <location>
        <begin position="178"/>
        <end position="199"/>
    </location>
</feature>
<dbReference type="GO" id="GO:0008270">
    <property type="term" value="F:zinc ion binding"/>
    <property type="evidence" value="ECO:0007669"/>
    <property type="project" value="UniProtKB-KW"/>
</dbReference>
<feature type="compositionally biased region" description="Basic and acidic residues" evidence="5">
    <location>
        <begin position="598"/>
        <end position="613"/>
    </location>
</feature>
<feature type="compositionally biased region" description="Basic and acidic residues" evidence="5">
    <location>
        <begin position="921"/>
        <end position="930"/>
    </location>
</feature>
<dbReference type="EMBL" id="QGMF01000048">
    <property type="protein sequence ID" value="TVY20603.1"/>
    <property type="molecule type" value="Genomic_DNA"/>
</dbReference>
<evidence type="ECO:0000256" key="5">
    <source>
        <dbReference type="SAM" id="MobiDB-lite"/>
    </source>
</evidence>
<reference evidence="8 9" key="1">
    <citation type="submission" date="2018-05" db="EMBL/GenBank/DDBJ databases">
        <title>Whole genome sequencing for identification of molecular markers to develop diagnostic detection tools for the regulated plant pathogen Lachnellula willkommii.</title>
        <authorList>
            <person name="Giroux E."/>
            <person name="Bilodeau G."/>
        </authorList>
    </citation>
    <scope>NUCLEOTIDE SEQUENCE [LARGE SCALE GENOMIC DNA]</scope>
    <source>
        <strain evidence="8 9">CBS 203.66</strain>
    </source>
</reference>
<feature type="compositionally biased region" description="Acidic residues" evidence="5">
    <location>
        <begin position="635"/>
        <end position="651"/>
    </location>
</feature>
<feature type="domain" description="CHY-type" evidence="7">
    <location>
        <begin position="838"/>
        <end position="905"/>
    </location>
</feature>
<keyword evidence="2 4" id="KW-0863">Zinc-finger</keyword>
<organism evidence="8 9">
    <name type="scientific">Lachnellula arida</name>
    <dbReference type="NCBI Taxonomy" id="1316785"/>
    <lineage>
        <taxon>Eukaryota</taxon>
        <taxon>Fungi</taxon>
        <taxon>Dikarya</taxon>
        <taxon>Ascomycota</taxon>
        <taxon>Pezizomycotina</taxon>
        <taxon>Leotiomycetes</taxon>
        <taxon>Helotiales</taxon>
        <taxon>Lachnaceae</taxon>
        <taxon>Lachnellula</taxon>
    </lineage>
</organism>
<evidence type="ECO:0000256" key="6">
    <source>
        <dbReference type="SAM" id="Phobius"/>
    </source>
</evidence>
<keyword evidence="6" id="KW-0812">Transmembrane</keyword>
<evidence type="ECO:0000256" key="3">
    <source>
        <dbReference type="ARBA" id="ARBA00022833"/>
    </source>
</evidence>
<keyword evidence="6" id="KW-1133">Transmembrane helix</keyword>
<evidence type="ECO:0000313" key="9">
    <source>
        <dbReference type="Proteomes" id="UP000469559"/>
    </source>
</evidence>
<keyword evidence="6" id="KW-0472">Membrane</keyword>
<evidence type="ECO:0000256" key="4">
    <source>
        <dbReference type="PROSITE-ProRule" id="PRU00601"/>
    </source>
</evidence>
<protein>
    <recommendedName>
        <fullName evidence="7">CHY-type domain-containing protein</fullName>
    </recommendedName>
</protein>
<evidence type="ECO:0000256" key="1">
    <source>
        <dbReference type="ARBA" id="ARBA00022723"/>
    </source>
</evidence>
<keyword evidence="3" id="KW-0862">Zinc</keyword>
<evidence type="ECO:0000256" key="2">
    <source>
        <dbReference type="ARBA" id="ARBA00022771"/>
    </source>
</evidence>
<comment type="caution">
    <text evidence="8">The sequence shown here is derived from an EMBL/GenBank/DDBJ whole genome shotgun (WGS) entry which is preliminary data.</text>
</comment>
<dbReference type="OrthoDB" id="10253329at2759"/>
<dbReference type="InterPro" id="IPR037274">
    <property type="entry name" value="Znf_CHY_sf"/>
</dbReference>
<gene>
    <name evidence="8" type="ORF">LARI1_G002403</name>
</gene>
<keyword evidence="1" id="KW-0479">Metal-binding</keyword>